<organism evidence="1 2">
    <name type="scientific">Ambispora leptoticha</name>
    <dbReference type="NCBI Taxonomy" id="144679"/>
    <lineage>
        <taxon>Eukaryota</taxon>
        <taxon>Fungi</taxon>
        <taxon>Fungi incertae sedis</taxon>
        <taxon>Mucoromycota</taxon>
        <taxon>Glomeromycotina</taxon>
        <taxon>Glomeromycetes</taxon>
        <taxon>Archaeosporales</taxon>
        <taxon>Ambisporaceae</taxon>
        <taxon>Ambispora</taxon>
    </lineage>
</organism>
<reference evidence="1" key="1">
    <citation type="submission" date="2021-06" db="EMBL/GenBank/DDBJ databases">
        <authorList>
            <person name="Kallberg Y."/>
            <person name="Tangrot J."/>
            <person name="Rosling A."/>
        </authorList>
    </citation>
    <scope>NUCLEOTIDE SEQUENCE</scope>
    <source>
        <strain evidence="1">FL130A</strain>
    </source>
</reference>
<dbReference type="EMBL" id="CAJVPS010042651">
    <property type="protein sequence ID" value="CAG8754387.1"/>
    <property type="molecule type" value="Genomic_DNA"/>
</dbReference>
<dbReference type="Proteomes" id="UP000789508">
    <property type="component" value="Unassembled WGS sequence"/>
</dbReference>
<evidence type="ECO:0000313" key="2">
    <source>
        <dbReference type="Proteomes" id="UP000789508"/>
    </source>
</evidence>
<feature type="non-terminal residue" evidence="1">
    <location>
        <position position="1"/>
    </location>
</feature>
<proteinExistence type="predicted"/>
<evidence type="ECO:0000313" key="1">
    <source>
        <dbReference type="EMBL" id="CAG8754387.1"/>
    </source>
</evidence>
<sequence>ISNAEPKPADPEKLKLEKTIIRLEKEIKKGKEEMMKRKLSEEEISELYKKSYSLRENAPTLLFCGEEFNEQLMREKKSGNNSRKAVKDYNIIDFGQAENNKLDTFKKKIQEICKKTENLSERRLDGDSPIVWLKNIDKITDSELKKELLKVVDSSQNTNLGKLENPIDLSQFTLVATTSTTRPKLSNELRNKLRHIEPFLEKH</sequence>
<name>A0A9N9IYZ7_9GLOM</name>
<feature type="non-terminal residue" evidence="1">
    <location>
        <position position="203"/>
    </location>
</feature>
<dbReference type="AlphaFoldDB" id="A0A9N9IYZ7"/>
<protein>
    <submittedName>
        <fullName evidence="1">7930_t:CDS:1</fullName>
    </submittedName>
</protein>
<keyword evidence="2" id="KW-1185">Reference proteome</keyword>
<comment type="caution">
    <text evidence="1">The sequence shown here is derived from an EMBL/GenBank/DDBJ whole genome shotgun (WGS) entry which is preliminary data.</text>
</comment>
<gene>
    <name evidence="1" type="ORF">ALEPTO_LOCUS13418</name>
</gene>
<dbReference type="OrthoDB" id="2440327at2759"/>
<accession>A0A9N9IYZ7</accession>